<keyword evidence="6" id="KW-0969">Cilium</keyword>
<dbReference type="PANTHER" id="PTHR34653">
    <property type="match status" value="1"/>
</dbReference>
<keyword evidence="6" id="KW-0282">Flagellum</keyword>
<dbReference type="HAMAP" id="MF_00724">
    <property type="entry name" value="FliE"/>
    <property type="match status" value="1"/>
</dbReference>
<dbReference type="PANTHER" id="PTHR34653:SF1">
    <property type="entry name" value="FLAGELLAR HOOK-BASAL BODY COMPLEX PROTEIN FLIE"/>
    <property type="match status" value="1"/>
</dbReference>
<dbReference type="PRINTS" id="PR01006">
    <property type="entry name" value="FLGHOOKFLIE"/>
</dbReference>
<keyword evidence="3 4" id="KW-0975">Bacterial flagellum</keyword>
<keyword evidence="6" id="KW-0966">Cell projection</keyword>
<evidence type="ECO:0000256" key="1">
    <source>
        <dbReference type="ARBA" id="ARBA00004117"/>
    </source>
</evidence>
<organism evidence="6 7">
    <name type="scientific">Herbaspirillum hiltneri N3</name>
    <dbReference type="NCBI Taxonomy" id="1262470"/>
    <lineage>
        <taxon>Bacteria</taxon>
        <taxon>Pseudomonadati</taxon>
        <taxon>Pseudomonadota</taxon>
        <taxon>Betaproteobacteria</taxon>
        <taxon>Burkholderiales</taxon>
        <taxon>Oxalobacteraceae</taxon>
        <taxon>Herbaspirillum</taxon>
    </lineage>
</organism>
<evidence type="ECO:0000313" key="6">
    <source>
        <dbReference type="EMBL" id="AKZ63018.1"/>
    </source>
</evidence>
<dbReference type="EMBL" id="CP011409">
    <property type="protein sequence ID" value="AKZ63018.1"/>
    <property type="molecule type" value="Genomic_DNA"/>
</dbReference>
<dbReference type="Pfam" id="PF02049">
    <property type="entry name" value="FliE"/>
    <property type="match status" value="1"/>
</dbReference>
<protein>
    <recommendedName>
        <fullName evidence="4 5">Flagellar hook-basal body complex protein FliE</fullName>
    </recommendedName>
</protein>
<accession>A0ABM5V0T9</accession>
<proteinExistence type="inferred from homology"/>
<name>A0ABM5V0T9_9BURK</name>
<keyword evidence="7" id="KW-1185">Reference proteome</keyword>
<dbReference type="InterPro" id="IPR001624">
    <property type="entry name" value="FliE"/>
</dbReference>
<evidence type="ECO:0000256" key="2">
    <source>
        <dbReference type="ARBA" id="ARBA00009272"/>
    </source>
</evidence>
<reference evidence="7" key="1">
    <citation type="journal article" date="2015" name="Genome Announc.">
        <title>Complete Genome Sequence of Herbaspirillum hiltneri N3 (DSM 17495), Isolated from Surface-Sterilized Wheat Roots.</title>
        <authorList>
            <person name="Guizelini D."/>
            <person name="Saizaki P.M."/>
            <person name="Coimbra N.A."/>
            <person name="Weiss V.A."/>
            <person name="Faoro H."/>
            <person name="Sfeir M.Z."/>
            <person name="Baura V.A."/>
            <person name="Monteiro R.A."/>
            <person name="Chubatsu L.S."/>
            <person name="Souza E.M."/>
            <person name="Cruz L.M."/>
            <person name="Pedrosa F.O."/>
            <person name="Raittz R.T."/>
            <person name="Marchaukoski J.N."/>
            <person name="Steffens M.B."/>
        </authorList>
    </citation>
    <scope>NUCLEOTIDE SEQUENCE [LARGE SCALE GENOMIC DNA]</scope>
    <source>
        <strain evidence="7">N3</strain>
    </source>
</reference>
<evidence type="ECO:0000256" key="3">
    <source>
        <dbReference type="ARBA" id="ARBA00023143"/>
    </source>
</evidence>
<evidence type="ECO:0000313" key="7">
    <source>
        <dbReference type="Proteomes" id="UP000063429"/>
    </source>
</evidence>
<sequence>MATSMIDTSRIEAMVSQLKAAAARAQGNVAPVESITGGEKPASRVDFASVLKNSLDEVNASQEKSKKMSEAFAMGDDNINLSDVMIAMQKSSISFQTSLQVRNKLVSAYRDIMTMQV</sequence>
<evidence type="ECO:0000256" key="4">
    <source>
        <dbReference type="HAMAP-Rule" id="MF_00724"/>
    </source>
</evidence>
<dbReference type="NCBIfam" id="TIGR00205">
    <property type="entry name" value="fliE"/>
    <property type="match status" value="1"/>
</dbReference>
<comment type="similarity">
    <text evidence="2 4">Belongs to the FliE family.</text>
</comment>
<dbReference type="Proteomes" id="UP000063429">
    <property type="component" value="Chromosome"/>
</dbReference>
<gene>
    <name evidence="4" type="primary">fliE</name>
    <name evidence="6" type="ORF">F506_10360</name>
</gene>
<evidence type="ECO:0000256" key="5">
    <source>
        <dbReference type="NCBIfam" id="TIGR00205"/>
    </source>
</evidence>
<comment type="subcellular location">
    <subcellularLocation>
        <location evidence="1 4">Bacterial flagellum basal body</location>
    </subcellularLocation>
</comment>